<feature type="non-terminal residue" evidence="2">
    <location>
        <position position="120"/>
    </location>
</feature>
<sequence length="120" mass="13252">MRRLFKHTERLNKGLEGLSGGSASGFLYPIGRCDPVMRISSRKYVVSGFLTGPAVILQVLAMLQPVSVTGLNDDLKWIRNEVKNDNCADTAADTANKCNSAGGQWRWRKLTIYYVLSTTA</sequence>
<reference evidence="2 3" key="1">
    <citation type="journal article" date="2023" name="Sci. Data">
        <title>Genome assembly of the Korean intertidal mud-creeper Batillaria attramentaria.</title>
        <authorList>
            <person name="Patra A.K."/>
            <person name="Ho P.T."/>
            <person name="Jun S."/>
            <person name="Lee S.J."/>
            <person name="Kim Y."/>
            <person name="Won Y.J."/>
        </authorList>
    </citation>
    <scope>NUCLEOTIDE SEQUENCE [LARGE SCALE GENOMIC DNA]</scope>
    <source>
        <strain evidence="2">Wonlab-2016</strain>
    </source>
</reference>
<gene>
    <name evidence="2" type="ORF">BaRGS_00006834</name>
</gene>
<organism evidence="2 3">
    <name type="scientific">Batillaria attramentaria</name>
    <dbReference type="NCBI Taxonomy" id="370345"/>
    <lineage>
        <taxon>Eukaryota</taxon>
        <taxon>Metazoa</taxon>
        <taxon>Spiralia</taxon>
        <taxon>Lophotrochozoa</taxon>
        <taxon>Mollusca</taxon>
        <taxon>Gastropoda</taxon>
        <taxon>Caenogastropoda</taxon>
        <taxon>Sorbeoconcha</taxon>
        <taxon>Cerithioidea</taxon>
        <taxon>Batillariidae</taxon>
        <taxon>Batillaria</taxon>
    </lineage>
</organism>
<evidence type="ECO:0000313" key="2">
    <source>
        <dbReference type="EMBL" id="KAK7502082.1"/>
    </source>
</evidence>
<proteinExistence type="predicted"/>
<name>A0ABD0LRL4_9CAEN</name>
<keyword evidence="3" id="KW-1185">Reference proteome</keyword>
<comment type="caution">
    <text evidence="2">The sequence shown here is derived from an EMBL/GenBank/DDBJ whole genome shotgun (WGS) entry which is preliminary data.</text>
</comment>
<keyword evidence="1" id="KW-0472">Membrane</keyword>
<keyword evidence="1" id="KW-1133">Transmembrane helix</keyword>
<dbReference type="AlphaFoldDB" id="A0ABD0LRL4"/>
<evidence type="ECO:0000313" key="3">
    <source>
        <dbReference type="Proteomes" id="UP001519460"/>
    </source>
</evidence>
<accession>A0ABD0LRL4</accession>
<keyword evidence="1" id="KW-0812">Transmembrane</keyword>
<protein>
    <submittedName>
        <fullName evidence="2">Uncharacterized protein</fullName>
    </submittedName>
</protein>
<feature type="transmembrane region" description="Helical" evidence="1">
    <location>
        <begin position="44"/>
        <end position="63"/>
    </location>
</feature>
<evidence type="ECO:0000256" key="1">
    <source>
        <dbReference type="SAM" id="Phobius"/>
    </source>
</evidence>
<dbReference type="EMBL" id="JACVVK020000028">
    <property type="protein sequence ID" value="KAK7502082.1"/>
    <property type="molecule type" value="Genomic_DNA"/>
</dbReference>
<dbReference type="Proteomes" id="UP001519460">
    <property type="component" value="Unassembled WGS sequence"/>
</dbReference>